<evidence type="ECO:0000313" key="3">
    <source>
        <dbReference type="Proteomes" id="UP000078200"/>
    </source>
</evidence>
<organism evidence="2 3">
    <name type="scientific">Glossina austeni</name>
    <name type="common">Savannah tsetse fly</name>
    <dbReference type="NCBI Taxonomy" id="7395"/>
    <lineage>
        <taxon>Eukaryota</taxon>
        <taxon>Metazoa</taxon>
        <taxon>Ecdysozoa</taxon>
        <taxon>Arthropoda</taxon>
        <taxon>Hexapoda</taxon>
        <taxon>Insecta</taxon>
        <taxon>Pterygota</taxon>
        <taxon>Neoptera</taxon>
        <taxon>Endopterygota</taxon>
        <taxon>Diptera</taxon>
        <taxon>Brachycera</taxon>
        <taxon>Muscomorpha</taxon>
        <taxon>Hippoboscoidea</taxon>
        <taxon>Glossinidae</taxon>
        <taxon>Glossina</taxon>
    </lineage>
</organism>
<dbReference type="AlphaFoldDB" id="A0A1A9UYJ4"/>
<accession>A0A1A9UYJ4</accession>
<evidence type="ECO:0000313" key="2">
    <source>
        <dbReference type="EnsemblMetazoa" id="GAUT019840-PA"/>
    </source>
</evidence>
<feature type="region of interest" description="Disordered" evidence="1">
    <location>
        <begin position="53"/>
        <end position="76"/>
    </location>
</feature>
<dbReference type="VEuPathDB" id="VectorBase:GAUT019840"/>
<proteinExistence type="predicted"/>
<dbReference type="EnsemblMetazoa" id="GAUT019840-RA">
    <property type="protein sequence ID" value="GAUT019840-PA"/>
    <property type="gene ID" value="GAUT019840"/>
</dbReference>
<dbReference type="Proteomes" id="UP000078200">
    <property type="component" value="Unassembled WGS sequence"/>
</dbReference>
<feature type="compositionally biased region" description="Basic and acidic residues" evidence="1">
    <location>
        <begin position="134"/>
        <end position="166"/>
    </location>
</feature>
<keyword evidence="3" id="KW-1185">Reference proteome</keyword>
<protein>
    <submittedName>
        <fullName evidence="2">Uncharacterized protein</fullName>
    </submittedName>
</protein>
<feature type="compositionally biased region" description="Basic and acidic residues" evidence="1">
    <location>
        <begin position="64"/>
        <end position="76"/>
    </location>
</feature>
<sequence>MKKNIDSNSSDRSKKGVFVIDIKIQIKDHNLSKRSNEKRTKYFNCEIREIRDNSDRPTSSHRAAVGDRPRDPETLNIRGDRVICPSLSPEPSLASGPDNFIELRLMVGRATLLTLEWDWCVTHISWPPIPSQQRGDHPAHGFIENRKPGVSRTEGRIENSSDSVLK</sequence>
<feature type="region of interest" description="Disordered" evidence="1">
    <location>
        <begin position="128"/>
        <end position="166"/>
    </location>
</feature>
<name>A0A1A9UYJ4_GLOAU</name>
<evidence type="ECO:0000256" key="1">
    <source>
        <dbReference type="SAM" id="MobiDB-lite"/>
    </source>
</evidence>
<reference evidence="2" key="1">
    <citation type="submission" date="2020-05" db="UniProtKB">
        <authorList>
            <consortium name="EnsemblMetazoa"/>
        </authorList>
    </citation>
    <scope>IDENTIFICATION</scope>
    <source>
        <strain evidence="2">TTRI</strain>
    </source>
</reference>